<sequence>MLYVIYLIRHPDPNLAMWKAPLAHVNKPLL</sequence>
<dbReference type="EMBL" id="CP000413">
    <property type="protein sequence ID" value="ABJ60329.1"/>
    <property type="molecule type" value="Genomic_DNA"/>
</dbReference>
<dbReference type="KEGG" id="lga:LGAS_0941"/>
<reference evidence="1 2" key="1">
    <citation type="journal article" date="2006" name="Proc. Natl. Acad. Sci. U.S.A.">
        <title>Comparative genomics of the lactic acid bacteria.</title>
        <authorList>
            <person name="Makarova K."/>
            <person name="Slesarev A."/>
            <person name="Wolf Y."/>
            <person name="Sorokin A."/>
            <person name="Mirkin B."/>
            <person name="Koonin E."/>
            <person name="Pavlov A."/>
            <person name="Pavlova N."/>
            <person name="Karamychev V."/>
            <person name="Polouchine N."/>
            <person name="Shakhova V."/>
            <person name="Grigoriev I."/>
            <person name="Lou Y."/>
            <person name="Rohksar D."/>
            <person name="Lucas S."/>
            <person name="Huang K."/>
            <person name="Goodstein D.M."/>
            <person name="Hawkins T."/>
            <person name="Plengvidhya V."/>
            <person name="Welker D."/>
            <person name="Hughes J."/>
            <person name="Goh Y."/>
            <person name="Benson A."/>
            <person name="Baldwin K."/>
            <person name="Lee J.H."/>
            <person name="Diaz-Muniz I."/>
            <person name="Dosti B."/>
            <person name="Smeianov V."/>
            <person name="Wechter W."/>
            <person name="Barabote R."/>
            <person name="Lorca G."/>
            <person name="Altermann E."/>
            <person name="Barrangou R."/>
            <person name="Ganesan B."/>
            <person name="Xie Y."/>
            <person name="Rawsthorne H."/>
            <person name="Tamir D."/>
            <person name="Parker C."/>
            <person name="Breidt F."/>
            <person name="Broadbent J."/>
            <person name="Hutkins R."/>
            <person name="O'Sullivan D."/>
            <person name="Steele J."/>
            <person name="Unlu G."/>
            <person name="Saier M."/>
            <person name="Klaenhammer T."/>
            <person name="Richardson P."/>
            <person name="Kozyavkin S."/>
            <person name="Weimer B."/>
            <person name="Mills D."/>
        </authorList>
    </citation>
    <scope>NUCLEOTIDE SEQUENCE [LARGE SCALE GENOMIC DNA]</scope>
    <source>
        <strain evidence="2">ATCC 33323 / DSM 20243 / BCRC 14619 / CIP 102991 / JCM 1131 / KCTC 3163 / NCIMB 11718 / NCTC 13722 / AM63</strain>
    </source>
</reference>
<gene>
    <name evidence="1" type="ordered locus">LGAS_0941</name>
</gene>
<dbReference type="Proteomes" id="UP000000664">
    <property type="component" value="Chromosome"/>
</dbReference>
<protein>
    <submittedName>
        <fullName evidence="1">Uncharacterized protein</fullName>
    </submittedName>
</protein>
<evidence type="ECO:0000313" key="1">
    <source>
        <dbReference type="EMBL" id="ABJ60329.1"/>
    </source>
</evidence>
<dbReference type="AlphaFoldDB" id="A0A805Z883"/>
<organism evidence="1 2">
    <name type="scientific">Lactobacillus gasseri (strain ATCC 33323 / DSM 20243 / BCRC 14619 / CIP 102991 / JCM 1131 / KCTC 3163 / NCIMB 11718 / NCTC 13722 / AM63)</name>
    <dbReference type="NCBI Taxonomy" id="324831"/>
    <lineage>
        <taxon>Bacteria</taxon>
        <taxon>Bacillati</taxon>
        <taxon>Bacillota</taxon>
        <taxon>Bacilli</taxon>
        <taxon>Lactobacillales</taxon>
        <taxon>Lactobacillaceae</taxon>
        <taxon>Lactobacillus</taxon>
    </lineage>
</organism>
<evidence type="ECO:0000313" key="2">
    <source>
        <dbReference type="Proteomes" id="UP000000664"/>
    </source>
</evidence>
<name>A0A805Z883_LACGA</name>
<proteinExistence type="predicted"/>
<accession>A0A805Z883</accession>